<name>A0A9F7RB81_ICTPU</name>
<dbReference type="PANTHER" id="PTHR35083">
    <property type="entry name" value="RGD1565685 PROTEIN"/>
    <property type="match status" value="1"/>
</dbReference>
<keyword evidence="1" id="KW-1185">Reference proteome</keyword>
<organism evidence="1 2">
    <name type="scientific">Ictalurus punctatus</name>
    <name type="common">Channel catfish</name>
    <name type="synonym">Silurus punctatus</name>
    <dbReference type="NCBI Taxonomy" id="7998"/>
    <lineage>
        <taxon>Eukaryota</taxon>
        <taxon>Metazoa</taxon>
        <taxon>Chordata</taxon>
        <taxon>Craniata</taxon>
        <taxon>Vertebrata</taxon>
        <taxon>Euteleostomi</taxon>
        <taxon>Actinopterygii</taxon>
        <taxon>Neopterygii</taxon>
        <taxon>Teleostei</taxon>
        <taxon>Ostariophysi</taxon>
        <taxon>Siluriformes</taxon>
        <taxon>Ictaluridae</taxon>
        <taxon>Ictalurus</taxon>
    </lineage>
</organism>
<reference evidence="2" key="2">
    <citation type="submission" date="2025-08" db="UniProtKB">
        <authorList>
            <consortium name="RefSeq"/>
        </authorList>
    </citation>
    <scope>IDENTIFICATION</scope>
    <source>
        <tissue evidence="2">Blood</tissue>
    </source>
</reference>
<evidence type="ECO:0000313" key="2">
    <source>
        <dbReference type="RefSeq" id="XP_053532028.1"/>
    </source>
</evidence>
<dbReference type="InterPro" id="IPR027897">
    <property type="entry name" value="DUF4559"/>
</dbReference>
<proteinExistence type="predicted"/>
<dbReference type="Proteomes" id="UP000221080">
    <property type="component" value="Chromosome 26"/>
</dbReference>
<dbReference type="GeneID" id="108258909"/>
<evidence type="ECO:0000313" key="1">
    <source>
        <dbReference type="Proteomes" id="UP000221080"/>
    </source>
</evidence>
<reference evidence="1" key="1">
    <citation type="journal article" date="2016" name="Nat. Commun.">
        <title>The channel catfish genome sequence provides insights into the evolution of scale formation in teleosts.</title>
        <authorList>
            <person name="Liu Z."/>
            <person name="Liu S."/>
            <person name="Yao J."/>
            <person name="Bao L."/>
            <person name="Zhang J."/>
            <person name="Li Y."/>
            <person name="Jiang C."/>
            <person name="Sun L."/>
            <person name="Wang R."/>
            <person name="Zhang Y."/>
            <person name="Zhou T."/>
            <person name="Zeng Q."/>
            <person name="Fu Q."/>
            <person name="Gao S."/>
            <person name="Li N."/>
            <person name="Koren S."/>
            <person name="Jiang Y."/>
            <person name="Zimin A."/>
            <person name="Xu P."/>
            <person name="Phillippy A.M."/>
            <person name="Geng X."/>
            <person name="Song L."/>
            <person name="Sun F."/>
            <person name="Li C."/>
            <person name="Wang X."/>
            <person name="Chen A."/>
            <person name="Jin Y."/>
            <person name="Yuan Z."/>
            <person name="Yang Y."/>
            <person name="Tan S."/>
            <person name="Peatman E."/>
            <person name="Lu J."/>
            <person name="Qin Z."/>
            <person name="Dunham R."/>
            <person name="Li Z."/>
            <person name="Sonstegard T."/>
            <person name="Feng J."/>
            <person name="Danzmann R.G."/>
            <person name="Schroeder S."/>
            <person name="Scheffler B."/>
            <person name="Duke M.V."/>
            <person name="Ballard L."/>
            <person name="Kucuktas H."/>
            <person name="Kaltenboeck L."/>
            <person name="Liu H."/>
            <person name="Armbruster J."/>
            <person name="Xie Y."/>
            <person name="Kirby M.L."/>
            <person name="Tian Y."/>
            <person name="Flanagan M.E."/>
            <person name="Mu W."/>
            <person name="Waldbieser G.C."/>
        </authorList>
    </citation>
    <scope>NUCLEOTIDE SEQUENCE [LARGE SCALE GENOMIC DNA]</scope>
    <source>
        <strain evidence="1">SDA103</strain>
    </source>
</reference>
<dbReference type="OrthoDB" id="9934809at2759"/>
<dbReference type="AlphaFoldDB" id="A0A9F7RB81"/>
<dbReference type="PANTHER" id="PTHR35083:SF2">
    <property type="entry name" value="CHROMOSOME 17 CXORF38 HOMOLOG"/>
    <property type="match status" value="1"/>
</dbReference>
<accession>A0A9F7RB81</accession>
<sequence>MVLEDLFARLNEAGYKNWLKAGYCLLKVKDGLCGFADSEMRYFHNTVIQNNFVLQRRQRCRSSCRPRGNQFESACPLCNEWKREILRHHTKPSGVINWGNCRPWLWPGQHWELAKAFMPRGLADLSRADECDAAALLNLLHFCDHFSFINQSLITEVIRCRNELMHSCEMQVSNEWMARFQKSLEQLLLTLRHVPEVAAAGQQIQEHQHLCGWGFDSHLYLLPGVCMFFPCFRGFLQMLSVDLSLHIPGVDSVDGANMDGVLIESISQCETDLLRESLRDLLNNSELEGNHITLVKLQNVHRFLSSHKDLEEQFRTELQSLRVLEAQQLQGVKPDNAERGL</sequence>
<protein>
    <submittedName>
        <fullName evidence="2">Uncharacterized protein CXorf38 isoform X1</fullName>
    </submittedName>
</protein>
<dbReference type="Pfam" id="PF15112">
    <property type="entry name" value="DUF4559"/>
    <property type="match status" value="1"/>
</dbReference>
<gene>
    <name evidence="2" type="primary">LOC108258909</name>
</gene>
<dbReference type="RefSeq" id="XP_053532028.1">
    <property type="nucleotide sequence ID" value="XM_053676053.1"/>
</dbReference>